<dbReference type="SMART" id="SM00387">
    <property type="entry name" value="HATPase_c"/>
    <property type="match status" value="1"/>
</dbReference>
<organism evidence="15 16">
    <name type="scientific">Herbaspirillum robiniae</name>
    <dbReference type="NCBI Taxonomy" id="2014887"/>
    <lineage>
        <taxon>Bacteria</taxon>
        <taxon>Pseudomonadati</taxon>
        <taxon>Pseudomonadota</taxon>
        <taxon>Betaproteobacteria</taxon>
        <taxon>Burkholderiales</taxon>
        <taxon>Oxalobacteraceae</taxon>
        <taxon>Herbaspirillum</taxon>
    </lineage>
</organism>
<dbReference type="SUPFAM" id="SSF47384">
    <property type="entry name" value="Homodimeric domain of signal transducing histidine kinase"/>
    <property type="match status" value="1"/>
</dbReference>
<evidence type="ECO:0000256" key="3">
    <source>
        <dbReference type="ARBA" id="ARBA00012438"/>
    </source>
</evidence>
<sequence length="920" mass="100337">MSTRPNPDDLLERVMRDEERQARGRLKIFFGFSAGVGKTFAMLEAAQALARQGTDVVAGVVETHGRVETEAQLHGMQRLPMRMVAYRERQLPEFDLDAALERKPQVMLVDELAHSNVPGSRHAKRWQDIDELLRAGIDVYTTLNVQHIESLNDVVGQITGIRVFETVPDHVFDQADDVMLVDIPPDELLARLKQGKVYLPQQAEKAGRNFFRKGNLIALREIALRRTADRVDADMREYRADRSIAQLWQARERIVAAIGSGSGEERVIREAARLAAKLQAEWLAVHVDLPGRRQDMAARERVVGYLKLAQSLGAETASISGEDLSATLLQFAKGRNAGKLVIGQEGGGLRRLLRRPGGALTQRIAASGENIDIYTVARGRVGPGAGDEDERRDSAADAAESLLTRRRRARGTLWAVASCAVTTALAFVLNDFLHPANVIMLYLVGVMLVAMRYGRSASALVSVLSVLCFDFFFVAPRFSISVSDAQYLLTLVVMLAVSLFISSLTARLRRQARVAMQREARAGNLYMLGKELSALLTLDQILEIGRRHLAAVFGARIAFFLPDSADRLRLAEPEPDAGSAHVLRSVDAGVAQWVYDNGQPAGRGTATLPSATALYLPLTATMRTRGVLAFAVEAPSDEERQLAAAQLALPENRQMLEIFCSQIAMAIERLHYAEVAQDALVTMESERLRNSLLSAISHDLRTPLTSLVGSADVLAANAALDADARAMARTISEQSQKMVGLMNNLLDMARLQAGAVTLNRQWNALEEVAGSALRLLAKALEGRGVDTRIPADLPLLRVDAVLLERVFSNLVENAVKYSPPGSGIVIAAQVEQSEGARQVKVSVSDGGRGFPPQMVQHAFEKFTRGDVESSTPGVGLGLAICRAIVEAHQGRIWIARQEPGQGATVCFTLPVEAQPALPEE</sequence>
<keyword evidence="4" id="KW-0597">Phosphoprotein</keyword>
<dbReference type="SMART" id="SM00388">
    <property type="entry name" value="HisKA"/>
    <property type="match status" value="1"/>
</dbReference>
<dbReference type="Gene3D" id="3.40.50.620">
    <property type="entry name" value="HUPs"/>
    <property type="match status" value="1"/>
</dbReference>
<comment type="subcellular location">
    <subcellularLocation>
        <location evidence="2">Membrane</location>
        <topology evidence="2">Multi-pass membrane protein</topology>
    </subcellularLocation>
</comment>
<dbReference type="Gene3D" id="1.10.287.130">
    <property type="match status" value="1"/>
</dbReference>
<feature type="domain" description="Histidine kinase" evidence="14">
    <location>
        <begin position="695"/>
        <end position="913"/>
    </location>
</feature>
<dbReference type="Proteomes" id="UP000197596">
    <property type="component" value="Unassembled WGS sequence"/>
</dbReference>
<dbReference type="Gene3D" id="3.30.450.40">
    <property type="match status" value="1"/>
</dbReference>
<dbReference type="AlphaFoldDB" id="A0A246WNL2"/>
<dbReference type="Pfam" id="PF13492">
    <property type="entry name" value="GAF_3"/>
    <property type="match status" value="1"/>
</dbReference>
<dbReference type="Pfam" id="PF00512">
    <property type="entry name" value="HisKA"/>
    <property type="match status" value="1"/>
</dbReference>
<dbReference type="Pfam" id="PF13493">
    <property type="entry name" value="DUF4118"/>
    <property type="match status" value="1"/>
</dbReference>
<evidence type="ECO:0000256" key="7">
    <source>
        <dbReference type="ARBA" id="ARBA00022741"/>
    </source>
</evidence>
<evidence type="ECO:0000259" key="14">
    <source>
        <dbReference type="PROSITE" id="PS50109"/>
    </source>
</evidence>
<evidence type="ECO:0000256" key="13">
    <source>
        <dbReference type="SAM" id="Phobius"/>
    </source>
</evidence>
<reference evidence="15 16" key="1">
    <citation type="submission" date="2017-06" db="EMBL/GenBank/DDBJ databases">
        <title>Herbaspirillum phytohormonus sp. nov., isolated from the root nodule of Robinia pseudoacacia in lead-zinc mine.</title>
        <authorList>
            <person name="Fan M."/>
            <person name="Lin Y."/>
        </authorList>
    </citation>
    <scope>NUCLEOTIDE SEQUENCE [LARGE SCALE GENOMIC DNA]</scope>
    <source>
        <strain evidence="15 16">HZ10</strain>
    </source>
</reference>
<dbReference type="Pfam" id="PF02702">
    <property type="entry name" value="KdpD"/>
    <property type="match status" value="1"/>
</dbReference>
<keyword evidence="7" id="KW-0547">Nucleotide-binding</keyword>
<gene>
    <name evidence="15" type="ORF">CEJ42_18590</name>
</gene>
<evidence type="ECO:0000256" key="9">
    <source>
        <dbReference type="ARBA" id="ARBA00022840"/>
    </source>
</evidence>
<dbReference type="EC" id="2.7.13.3" evidence="3"/>
<dbReference type="InterPro" id="IPR004358">
    <property type="entry name" value="Sig_transdc_His_kin-like_C"/>
</dbReference>
<keyword evidence="9" id="KW-0067">ATP-binding</keyword>
<dbReference type="InterPro" id="IPR029016">
    <property type="entry name" value="GAF-like_dom_sf"/>
</dbReference>
<dbReference type="PROSITE" id="PS50109">
    <property type="entry name" value="HIS_KIN"/>
    <property type="match status" value="1"/>
</dbReference>
<dbReference type="GO" id="GO:0005524">
    <property type="term" value="F:ATP binding"/>
    <property type="evidence" value="ECO:0007669"/>
    <property type="project" value="UniProtKB-KW"/>
</dbReference>
<dbReference type="GO" id="GO:0000155">
    <property type="term" value="F:phosphorelay sensor kinase activity"/>
    <property type="evidence" value="ECO:0007669"/>
    <property type="project" value="InterPro"/>
</dbReference>
<evidence type="ECO:0000256" key="11">
    <source>
        <dbReference type="ARBA" id="ARBA00023012"/>
    </source>
</evidence>
<dbReference type="PANTHER" id="PTHR45569:SF1">
    <property type="entry name" value="SENSOR PROTEIN KDPD"/>
    <property type="match status" value="1"/>
</dbReference>
<dbReference type="Gene3D" id="1.20.120.620">
    <property type="entry name" value="Backbone structure of the membrane domain of e. Coli histidine kinase receptor kdpd"/>
    <property type="match status" value="1"/>
</dbReference>
<dbReference type="InterPro" id="IPR003018">
    <property type="entry name" value="GAF"/>
</dbReference>
<dbReference type="Gene3D" id="3.30.565.10">
    <property type="entry name" value="Histidine kinase-like ATPase, C-terminal domain"/>
    <property type="match status" value="1"/>
</dbReference>
<dbReference type="SUPFAM" id="SSF52402">
    <property type="entry name" value="Adenine nucleotide alpha hydrolases-like"/>
    <property type="match status" value="1"/>
</dbReference>
<feature type="transmembrane region" description="Helical" evidence="13">
    <location>
        <begin position="487"/>
        <end position="508"/>
    </location>
</feature>
<protein>
    <recommendedName>
        <fullName evidence="3">histidine kinase</fullName>
        <ecNumber evidence="3">2.7.13.3</ecNumber>
    </recommendedName>
</protein>
<dbReference type="InterPro" id="IPR027417">
    <property type="entry name" value="P-loop_NTPase"/>
</dbReference>
<evidence type="ECO:0000256" key="4">
    <source>
        <dbReference type="ARBA" id="ARBA00022553"/>
    </source>
</evidence>
<dbReference type="InterPro" id="IPR036890">
    <property type="entry name" value="HATPase_C_sf"/>
</dbReference>
<comment type="caution">
    <text evidence="15">The sequence shown here is derived from an EMBL/GenBank/DDBJ whole genome shotgun (WGS) entry which is preliminary data.</text>
</comment>
<dbReference type="InterPro" id="IPR025201">
    <property type="entry name" value="KdpD_TM"/>
</dbReference>
<dbReference type="Pfam" id="PF02518">
    <property type="entry name" value="HATPase_c"/>
    <property type="match status" value="1"/>
</dbReference>
<dbReference type="SUPFAM" id="SSF55781">
    <property type="entry name" value="GAF domain-like"/>
    <property type="match status" value="1"/>
</dbReference>
<evidence type="ECO:0000256" key="12">
    <source>
        <dbReference type="ARBA" id="ARBA00023136"/>
    </source>
</evidence>
<dbReference type="InterPro" id="IPR036097">
    <property type="entry name" value="HisK_dim/P_sf"/>
</dbReference>
<keyword evidence="10 13" id="KW-1133">Transmembrane helix</keyword>
<dbReference type="InterPro" id="IPR052023">
    <property type="entry name" value="Histidine_kinase_KdpD"/>
</dbReference>
<comment type="catalytic activity">
    <reaction evidence="1">
        <text>ATP + protein L-histidine = ADP + protein N-phospho-L-histidine.</text>
        <dbReference type="EC" id="2.7.13.3"/>
    </reaction>
</comment>
<dbReference type="PRINTS" id="PR00344">
    <property type="entry name" value="BCTRLSENSOR"/>
</dbReference>
<dbReference type="Gene3D" id="3.40.50.300">
    <property type="entry name" value="P-loop containing nucleotide triphosphate hydrolases"/>
    <property type="match status" value="1"/>
</dbReference>
<dbReference type="CDD" id="cd00082">
    <property type="entry name" value="HisKA"/>
    <property type="match status" value="1"/>
</dbReference>
<dbReference type="InterPro" id="IPR014729">
    <property type="entry name" value="Rossmann-like_a/b/a_fold"/>
</dbReference>
<dbReference type="SUPFAM" id="SSF55874">
    <property type="entry name" value="ATPase domain of HSP90 chaperone/DNA topoisomerase II/histidine kinase"/>
    <property type="match status" value="1"/>
</dbReference>
<dbReference type="InterPro" id="IPR003852">
    <property type="entry name" value="Sig_transdc_His_kinase_KdpD_N"/>
</dbReference>
<evidence type="ECO:0000256" key="8">
    <source>
        <dbReference type="ARBA" id="ARBA00022777"/>
    </source>
</evidence>
<dbReference type="EMBL" id="NJGU01000010">
    <property type="protein sequence ID" value="OWY27572.1"/>
    <property type="molecule type" value="Genomic_DNA"/>
</dbReference>
<keyword evidence="6 13" id="KW-0812">Transmembrane</keyword>
<dbReference type="GO" id="GO:0005737">
    <property type="term" value="C:cytoplasm"/>
    <property type="evidence" value="ECO:0007669"/>
    <property type="project" value="UniProtKB-ARBA"/>
</dbReference>
<dbReference type="GO" id="GO:0005886">
    <property type="term" value="C:plasma membrane"/>
    <property type="evidence" value="ECO:0007669"/>
    <property type="project" value="TreeGrafter"/>
</dbReference>
<feature type="transmembrane region" description="Helical" evidence="13">
    <location>
        <begin position="435"/>
        <end position="451"/>
    </location>
</feature>
<dbReference type="FunFam" id="3.40.50.300:FF:000483">
    <property type="entry name" value="Sensor histidine kinase KdpD"/>
    <property type="match status" value="1"/>
</dbReference>
<evidence type="ECO:0000256" key="2">
    <source>
        <dbReference type="ARBA" id="ARBA00004141"/>
    </source>
</evidence>
<evidence type="ECO:0000256" key="1">
    <source>
        <dbReference type="ARBA" id="ARBA00000085"/>
    </source>
</evidence>
<feature type="transmembrane region" description="Helical" evidence="13">
    <location>
        <begin position="411"/>
        <end position="429"/>
    </location>
</feature>
<evidence type="ECO:0000256" key="5">
    <source>
        <dbReference type="ARBA" id="ARBA00022679"/>
    </source>
</evidence>
<evidence type="ECO:0000313" key="16">
    <source>
        <dbReference type="Proteomes" id="UP000197596"/>
    </source>
</evidence>
<dbReference type="InterPro" id="IPR038318">
    <property type="entry name" value="KdpD_sf"/>
</dbReference>
<keyword evidence="5" id="KW-0808">Transferase</keyword>
<keyword evidence="11" id="KW-0902">Two-component regulatory system</keyword>
<evidence type="ECO:0000313" key="15">
    <source>
        <dbReference type="EMBL" id="OWY27572.1"/>
    </source>
</evidence>
<dbReference type="PANTHER" id="PTHR45569">
    <property type="entry name" value="SENSOR PROTEIN KDPD"/>
    <property type="match status" value="1"/>
</dbReference>
<accession>A0A246WNL2</accession>
<dbReference type="InterPro" id="IPR003661">
    <property type="entry name" value="HisK_dim/P_dom"/>
</dbReference>
<keyword evidence="8 15" id="KW-0418">Kinase</keyword>
<feature type="transmembrane region" description="Helical" evidence="13">
    <location>
        <begin position="458"/>
        <end position="475"/>
    </location>
</feature>
<keyword evidence="12 13" id="KW-0472">Membrane</keyword>
<evidence type="ECO:0000256" key="6">
    <source>
        <dbReference type="ARBA" id="ARBA00022692"/>
    </source>
</evidence>
<name>A0A246WNL2_9BURK</name>
<dbReference type="InterPro" id="IPR005467">
    <property type="entry name" value="His_kinase_dom"/>
</dbReference>
<evidence type="ECO:0000256" key="10">
    <source>
        <dbReference type="ARBA" id="ARBA00022989"/>
    </source>
</evidence>
<dbReference type="InterPro" id="IPR003594">
    <property type="entry name" value="HATPase_dom"/>
</dbReference>
<proteinExistence type="predicted"/>